<keyword evidence="4 7" id="KW-0131">Cell cycle</keyword>
<dbReference type="InterPro" id="IPR007874">
    <property type="entry name" value="MinC_N"/>
</dbReference>
<dbReference type="PANTHER" id="PTHR34108:SF1">
    <property type="entry name" value="SEPTUM SITE-DETERMINING PROTEIN MINC"/>
    <property type="match status" value="1"/>
</dbReference>
<evidence type="ECO:0000256" key="4">
    <source>
        <dbReference type="ARBA" id="ARBA00023306"/>
    </source>
</evidence>
<evidence type="ECO:0000256" key="7">
    <source>
        <dbReference type="HAMAP-Rule" id="MF_00267"/>
    </source>
</evidence>
<dbReference type="GO" id="GO:0000917">
    <property type="term" value="P:division septum assembly"/>
    <property type="evidence" value="ECO:0007669"/>
    <property type="project" value="UniProtKB-KW"/>
</dbReference>
<feature type="domain" description="Septum formation inhibitor MinC N-terminal" evidence="9">
    <location>
        <begin position="8"/>
        <end position="80"/>
    </location>
</feature>
<dbReference type="InterPro" id="IPR013033">
    <property type="entry name" value="MinC"/>
</dbReference>
<dbReference type="EMBL" id="PGTM01000186">
    <property type="protein sequence ID" value="PJF35233.1"/>
    <property type="molecule type" value="Genomic_DNA"/>
</dbReference>
<dbReference type="Proteomes" id="UP000229681">
    <property type="component" value="Unassembled WGS sequence"/>
</dbReference>
<evidence type="ECO:0000256" key="6">
    <source>
        <dbReference type="ARBA" id="ARBA00046874"/>
    </source>
</evidence>
<evidence type="ECO:0000256" key="5">
    <source>
        <dbReference type="ARBA" id="ARBA00025606"/>
    </source>
</evidence>
<dbReference type="GO" id="GO:1901891">
    <property type="term" value="P:regulation of cell septum assembly"/>
    <property type="evidence" value="ECO:0007669"/>
    <property type="project" value="InterPro"/>
</dbReference>
<proteinExistence type="inferred from homology"/>
<dbReference type="Proteomes" id="UP000228947">
    <property type="component" value="Unassembled WGS sequence"/>
</dbReference>
<feature type="domain" description="Septum formation inhibitor MinC C-terminal" evidence="8">
    <location>
        <begin position="128"/>
        <end position="224"/>
    </location>
</feature>
<comment type="subunit">
    <text evidence="6 7">Interacts with MinD and FtsZ.</text>
</comment>
<evidence type="ECO:0000256" key="3">
    <source>
        <dbReference type="ARBA" id="ARBA00023210"/>
    </source>
</evidence>
<protein>
    <recommendedName>
        <fullName evidence="7">Probable septum site-determining protein MinC</fullName>
    </recommendedName>
</protein>
<dbReference type="Gene3D" id="2.160.20.70">
    <property type="match status" value="1"/>
</dbReference>
<evidence type="ECO:0000256" key="2">
    <source>
        <dbReference type="ARBA" id="ARBA00022618"/>
    </source>
</evidence>
<dbReference type="InterPro" id="IPR036145">
    <property type="entry name" value="MinC_C_sf"/>
</dbReference>
<sequence>MTVKDDSITIKGIREGLMLTLKASDNEWSDLVTRLAARIDENRTFFSGAQARIALNVGERPVLPHELDSLRLMLSKRGITLWAVISSSATTQSTARNMGLETSLVADGGQLEVPEISSEETGTAAILVNRTLRSGRTVRYGGSVVVIGDVNPGAEIVAGGNVIVWGKLRGTVHAGANGDESAFVCALDLAPTQLRIAGYITVSPPDRRRKPKPEIAFVRQGRIVAEAWNG</sequence>
<evidence type="ECO:0000256" key="1">
    <source>
        <dbReference type="ARBA" id="ARBA00006291"/>
    </source>
</evidence>
<evidence type="ECO:0000259" key="9">
    <source>
        <dbReference type="Pfam" id="PF05209"/>
    </source>
</evidence>
<dbReference type="InterPro" id="IPR016098">
    <property type="entry name" value="CAP/MinC_C"/>
</dbReference>
<dbReference type="EMBL" id="PGTL01000008">
    <property type="protein sequence ID" value="PJF42826.1"/>
    <property type="molecule type" value="Genomic_DNA"/>
</dbReference>
<keyword evidence="2 7" id="KW-0132">Cell division</keyword>
<comment type="similarity">
    <text evidence="1 7">Belongs to the MinC family.</text>
</comment>
<dbReference type="SUPFAM" id="SSF63848">
    <property type="entry name" value="Cell-division inhibitor MinC, C-terminal domain"/>
    <property type="match status" value="1"/>
</dbReference>
<evidence type="ECO:0000313" key="11">
    <source>
        <dbReference type="EMBL" id="PJF42826.1"/>
    </source>
</evidence>
<dbReference type="PANTHER" id="PTHR34108">
    <property type="entry name" value="SEPTUM SITE-DETERMINING PROTEIN MINC"/>
    <property type="match status" value="1"/>
</dbReference>
<dbReference type="GO" id="GO:0051302">
    <property type="term" value="P:regulation of cell division"/>
    <property type="evidence" value="ECO:0007669"/>
    <property type="project" value="InterPro"/>
</dbReference>
<evidence type="ECO:0000313" key="12">
    <source>
        <dbReference type="Proteomes" id="UP000228947"/>
    </source>
</evidence>
<gene>
    <name evidence="7 11" type="primary">minC</name>
    <name evidence="10" type="ORF">CUN49_11585</name>
    <name evidence="11" type="ORF">CUN50_02755</name>
</gene>
<dbReference type="GO" id="GO:0000902">
    <property type="term" value="P:cell morphogenesis"/>
    <property type="evidence" value="ECO:0007669"/>
    <property type="project" value="InterPro"/>
</dbReference>
<evidence type="ECO:0000259" key="8">
    <source>
        <dbReference type="Pfam" id="PF03775"/>
    </source>
</evidence>
<name>A0A2M8PZ46_9CHLR</name>
<reference evidence="12 13" key="1">
    <citation type="submission" date="2017-11" db="EMBL/GenBank/DDBJ databases">
        <title>Evolution of Phototrophy in the Chloroflexi Phylum Driven by Horizontal Gene Transfer.</title>
        <authorList>
            <person name="Ward L.M."/>
            <person name="Hemp J."/>
            <person name="Shih P.M."/>
            <person name="Mcglynn S.E."/>
            <person name="Fischer W."/>
        </authorList>
    </citation>
    <scope>NUCLEOTIDE SEQUENCE [LARGE SCALE GENOMIC DNA]</scope>
    <source>
        <strain evidence="11">CP1_1M</strain>
        <strain evidence="10">JP3_13</strain>
    </source>
</reference>
<dbReference type="AlphaFoldDB" id="A0A2M8PZ46"/>
<evidence type="ECO:0000313" key="13">
    <source>
        <dbReference type="Proteomes" id="UP000229681"/>
    </source>
</evidence>
<evidence type="ECO:0000313" key="10">
    <source>
        <dbReference type="EMBL" id="PJF35233.1"/>
    </source>
</evidence>
<comment type="caution">
    <text evidence="11">The sequence shown here is derived from an EMBL/GenBank/DDBJ whole genome shotgun (WGS) entry which is preliminary data.</text>
</comment>
<accession>A0A2M8PZ46</accession>
<accession>A0A2M8PCF8</accession>
<dbReference type="Pfam" id="PF03775">
    <property type="entry name" value="MinC_C"/>
    <property type="match status" value="1"/>
</dbReference>
<dbReference type="Gene3D" id="3.30.160.540">
    <property type="match status" value="1"/>
</dbReference>
<dbReference type="NCBIfam" id="TIGR01222">
    <property type="entry name" value="minC"/>
    <property type="match status" value="1"/>
</dbReference>
<dbReference type="HAMAP" id="MF_00267">
    <property type="entry name" value="MinC"/>
    <property type="match status" value="1"/>
</dbReference>
<dbReference type="Pfam" id="PF05209">
    <property type="entry name" value="MinC_N"/>
    <property type="match status" value="1"/>
</dbReference>
<comment type="function">
    <text evidence="5 7">Cell division inhibitor that blocks the formation of polar Z ring septums. Rapidly oscillates between the poles of the cell to destabilize FtsZ filaments that have formed before they mature into polar Z rings. Prevents FtsZ polymerization.</text>
</comment>
<dbReference type="InterPro" id="IPR005526">
    <property type="entry name" value="Septum_form_inhib_MinC_C"/>
</dbReference>
<organism evidence="11 12">
    <name type="scientific">Candidatus Thermofonsia Clade 1 bacterium</name>
    <dbReference type="NCBI Taxonomy" id="2364210"/>
    <lineage>
        <taxon>Bacteria</taxon>
        <taxon>Bacillati</taxon>
        <taxon>Chloroflexota</taxon>
        <taxon>Candidatus Thermofontia</taxon>
        <taxon>Candidatus Thermofonsia Clade 1</taxon>
    </lineage>
</organism>
<keyword evidence="3 7" id="KW-0717">Septation</keyword>